<dbReference type="Pfam" id="PF00903">
    <property type="entry name" value="Glyoxalase"/>
    <property type="match status" value="1"/>
</dbReference>
<evidence type="ECO:0000313" key="3">
    <source>
        <dbReference type="Proteomes" id="UP000036464"/>
    </source>
</evidence>
<feature type="domain" description="VOC" evidence="1">
    <location>
        <begin position="3"/>
        <end position="144"/>
    </location>
</feature>
<dbReference type="RefSeq" id="WP_047319316.1">
    <property type="nucleotide sequence ID" value="NZ_LDPO01000008.1"/>
</dbReference>
<sequence>MTIVHHSGICPADMDASLRFYRDGIGLDVLVDTVLETDLEPLLGRLHTSTVRTVFLGDAQNRGGGIVELLDLGAPELKNDPQQPGVPTRGLFLLSVQVDVPAVLSRLADLGLGGTPRMLHTSRGDLLAATVRDPDGVTVELLRADRAVLGG</sequence>
<evidence type="ECO:0000259" key="1">
    <source>
        <dbReference type="PROSITE" id="PS51819"/>
    </source>
</evidence>
<reference evidence="2 3" key="1">
    <citation type="submission" date="2015-05" db="EMBL/GenBank/DDBJ databases">
        <title>Genome sequence of Mycobacterium heraklionense Davo strain.</title>
        <authorList>
            <person name="Greninger A.L."/>
            <person name="Cunningham G."/>
            <person name="Miller S."/>
        </authorList>
    </citation>
    <scope>NUCLEOTIDE SEQUENCE [LARGE SCALE GENOMIC DNA]</scope>
    <source>
        <strain evidence="2 3">Davo</strain>
    </source>
</reference>
<dbReference type="Gene3D" id="3.10.180.10">
    <property type="entry name" value="2,3-Dihydroxybiphenyl 1,2-Dioxygenase, domain 1"/>
    <property type="match status" value="1"/>
</dbReference>
<keyword evidence="3" id="KW-1185">Reference proteome</keyword>
<proteinExistence type="predicted"/>
<name>A0ABR5FF73_9MYCO</name>
<accession>A0ABR5FF73</accession>
<dbReference type="SUPFAM" id="SSF54593">
    <property type="entry name" value="Glyoxalase/Bleomycin resistance protein/Dihydroxybiphenyl dioxygenase"/>
    <property type="match status" value="1"/>
</dbReference>
<dbReference type="InterPro" id="IPR029068">
    <property type="entry name" value="Glyas_Bleomycin-R_OHBP_Dase"/>
</dbReference>
<evidence type="ECO:0000313" key="2">
    <source>
        <dbReference type="EMBL" id="KLO28757.1"/>
    </source>
</evidence>
<dbReference type="Proteomes" id="UP000036464">
    <property type="component" value="Unassembled WGS sequence"/>
</dbReference>
<dbReference type="PROSITE" id="PS51819">
    <property type="entry name" value="VOC"/>
    <property type="match status" value="1"/>
</dbReference>
<gene>
    <name evidence="2" type="ORF">ABW16_11540</name>
</gene>
<organism evidence="2 3">
    <name type="scientific">Mycolicibacter heraklionensis</name>
    <dbReference type="NCBI Taxonomy" id="512402"/>
    <lineage>
        <taxon>Bacteria</taxon>
        <taxon>Bacillati</taxon>
        <taxon>Actinomycetota</taxon>
        <taxon>Actinomycetes</taxon>
        <taxon>Mycobacteriales</taxon>
        <taxon>Mycobacteriaceae</taxon>
        <taxon>Mycolicibacter</taxon>
    </lineage>
</organism>
<comment type="caution">
    <text evidence="2">The sequence shown here is derived from an EMBL/GenBank/DDBJ whole genome shotgun (WGS) entry which is preliminary data.</text>
</comment>
<dbReference type="InterPro" id="IPR037523">
    <property type="entry name" value="VOC_core"/>
</dbReference>
<protein>
    <recommendedName>
        <fullName evidence="1">VOC domain-containing protein</fullName>
    </recommendedName>
</protein>
<dbReference type="InterPro" id="IPR004360">
    <property type="entry name" value="Glyas_Fos-R_dOase_dom"/>
</dbReference>
<dbReference type="EMBL" id="LDPO01000008">
    <property type="protein sequence ID" value="KLO28757.1"/>
    <property type="molecule type" value="Genomic_DNA"/>
</dbReference>